<protein>
    <submittedName>
        <fullName evidence="1">31858_t:CDS:1</fullName>
    </submittedName>
</protein>
<comment type="caution">
    <text evidence="1">The sequence shown here is derived from an EMBL/GenBank/DDBJ whole genome shotgun (WGS) entry which is preliminary data.</text>
</comment>
<name>A0ACA9QMX2_9GLOM</name>
<evidence type="ECO:0000313" key="2">
    <source>
        <dbReference type="Proteomes" id="UP000789920"/>
    </source>
</evidence>
<keyword evidence="2" id="KW-1185">Reference proteome</keyword>
<dbReference type="Proteomes" id="UP000789920">
    <property type="component" value="Unassembled WGS sequence"/>
</dbReference>
<organism evidence="1 2">
    <name type="scientific">Racocetra persica</name>
    <dbReference type="NCBI Taxonomy" id="160502"/>
    <lineage>
        <taxon>Eukaryota</taxon>
        <taxon>Fungi</taxon>
        <taxon>Fungi incertae sedis</taxon>
        <taxon>Mucoromycota</taxon>
        <taxon>Glomeromycotina</taxon>
        <taxon>Glomeromycetes</taxon>
        <taxon>Diversisporales</taxon>
        <taxon>Gigasporaceae</taxon>
        <taxon>Racocetra</taxon>
    </lineage>
</organism>
<accession>A0ACA9QMX2</accession>
<dbReference type="EMBL" id="CAJVQC010035116">
    <property type="protein sequence ID" value="CAG8758202.1"/>
    <property type="molecule type" value="Genomic_DNA"/>
</dbReference>
<feature type="non-terminal residue" evidence="1">
    <location>
        <position position="1"/>
    </location>
</feature>
<evidence type="ECO:0000313" key="1">
    <source>
        <dbReference type="EMBL" id="CAG8758202.1"/>
    </source>
</evidence>
<gene>
    <name evidence="1" type="ORF">RPERSI_LOCUS14933</name>
</gene>
<proteinExistence type="predicted"/>
<reference evidence="1" key="1">
    <citation type="submission" date="2021-06" db="EMBL/GenBank/DDBJ databases">
        <authorList>
            <person name="Kallberg Y."/>
            <person name="Tangrot J."/>
            <person name="Rosling A."/>
        </authorList>
    </citation>
    <scope>NUCLEOTIDE SEQUENCE</scope>
    <source>
        <strain evidence="1">MA461A</strain>
    </source>
</reference>
<sequence length="137" mass="16239">VLSGKRPDIIDRTPPEYANLIIKYWDENPENRLDAKIINDKMENLLKDIYQSEDINYELKFIPITLEESRIWKFLKSGIREIIKKCKVLKEIIDKINIKKNNFQTKGIDLNKYPSLPLKQDEQSVSDNVFSIFEHDQ</sequence>
<feature type="non-terminal residue" evidence="1">
    <location>
        <position position="137"/>
    </location>
</feature>